<evidence type="ECO:0000313" key="2">
    <source>
        <dbReference type="Proteomes" id="UP000317369"/>
    </source>
</evidence>
<dbReference type="AlphaFoldDB" id="A0A517YWI5"/>
<name>A0A517YWI5_9BACT</name>
<evidence type="ECO:0000313" key="1">
    <source>
        <dbReference type="EMBL" id="QDU34586.1"/>
    </source>
</evidence>
<accession>A0A517YWI5</accession>
<protein>
    <submittedName>
        <fullName evidence="1">Uncharacterized protein</fullName>
    </submittedName>
</protein>
<keyword evidence="2" id="KW-1185">Reference proteome</keyword>
<proteinExistence type="predicted"/>
<dbReference type="Proteomes" id="UP000317369">
    <property type="component" value="Chromosome"/>
</dbReference>
<reference evidence="1 2" key="1">
    <citation type="submission" date="2019-02" db="EMBL/GenBank/DDBJ databases">
        <title>Deep-cultivation of Planctomycetes and their phenomic and genomic characterization uncovers novel biology.</title>
        <authorList>
            <person name="Wiegand S."/>
            <person name="Jogler M."/>
            <person name="Boedeker C."/>
            <person name="Pinto D."/>
            <person name="Vollmers J."/>
            <person name="Rivas-Marin E."/>
            <person name="Kohn T."/>
            <person name="Peeters S.H."/>
            <person name="Heuer A."/>
            <person name="Rast P."/>
            <person name="Oberbeckmann S."/>
            <person name="Bunk B."/>
            <person name="Jeske O."/>
            <person name="Meyerdierks A."/>
            <person name="Storesund J.E."/>
            <person name="Kallscheuer N."/>
            <person name="Luecker S."/>
            <person name="Lage O.M."/>
            <person name="Pohl T."/>
            <person name="Merkel B.J."/>
            <person name="Hornburger P."/>
            <person name="Mueller R.-W."/>
            <person name="Bruemmer F."/>
            <person name="Labrenz M."/>
            <person name="Spormann A.M."/>
            <person name="Op den Camp H."/>
            <person name="Overmann J."/>
            <person name="Amann R."/>
            <person name="Jetten M.S.M."/>
            <person name="Mascher T."/>
            <person name="Medema M.H."/>
            <person name="Devos D.P."/>
            <person name="Kaster A.-K."/>
            <person name="Ovreas L."/>
            <person name="Rohde M."/>
            <person name="Galperin M.Y."/>
            <person name="Jogler C."/>
        </authorList>
    </citation>
    <scope>NUCLEOTIDE SEQUENCE [LARGE SCALE GENOMIC DNA]</scope>
    <source>
        <strain evidence="1 2">KS4</strain>
    </source>
</reference>
<sequence length="95" mass="10868">MMGRGFGNDVASAVISILKRLINAGVAFTSVKCVLVFSLFREFQRICNRSSYKTVCLASWRIAAGLIYNQRDFETDISRARHVKAFRICNRRLFD</sequence>
<gene>
    <name evidence="1" type="ORF">KS4_26570</name>
</gene>
<dbReference type="EMBL" id="CP036425">
    <property type="protein sequence ID" value="QDU34586.1"/>
    <property type="molecule type" value="Genomic_DNA"/>
</dbReference>
<dbReference type="KEGG" id="pcor:KS4_26570"/>
<organism evidence="1 2">
    <name type="scientific">Poriferisphaera corsica</name>
    <dbReference type="NCBI Taxonomy" id="2528020"/>
    <lineage>
        <taxon>Bacteria</taxon>
        <taxon>Pseudomonadati</taxon>
        <taxon>Planctomycetota</taxon>
        <taxon>Phycisphaerae</taxon>
        <taxon>Phycisphaerales</taxon>
        <taxon>Phycisphaeraceae</taxon>
        <taxon>Poriferisphaera</taxon>
    </lineage>
</organism>